<name>A0A2I1GZ88_9GLOM</name>
<comment type="caution">
    <text evidence="4">The sequence shown here is derived from an EMBL/GenBank/DDBJ whole genome shotgun (WGS) entry which is preliminary data.</text>
</comment>
<protein>
    <submittedName>
        <fullName evidence="4">Uncharacterized protein</fullName>
    </submittedName>
</protein>
<keyword evidence="5" id="KW-1185">Reference proteome</keyword>
<dbReference type="Proteomes" id="UP000234323">
    <property type="component" value="Unassembled WGS sequence"/>
</dbReference>
<sequence>MATDQNQSSDSTHSKQGVIPSTEKAVRDEQNSKVYNVLSGEVMTLAKKLVNYHSENNSLKKMVKRLERDVKSLETELEDLDECVDRETVIDLIHEIVPSLINEKSKGSAYSSESSEESDSDDTHVIRKRKDVAYAFIGAFS</sequence>
<dbReference type="AlphaFoldDB" id="A0A2I1GZ88"/>
<dbReference type="OrthoDB" id="2436105at2759"/>
<dbReference type="VEuPathDB" id="FungiDB:RhiirA1_469294"/>
<dbReference type="VEuPathDB" id="FungiDB:RhiirFUN_019960"/>
<keyword evidence="1" id="KW-0175">Coiled coil</keyword>
<feature type="coiled-coil region" evidence="1">
    <location>
        <begin position="49"/>
        <end position="83"/>
    </location>
</feature>
<dbReference type="VEuPathDB" id="FungiDB:FUN_001555"/>
<accession>A0A2I1GZ88</accession>
<evidence type="ECO:0000256" key="2">
    <source>
        <dbReference type="SAM" id="MobiDB-lite"/>
    </source>
</evidence>
<feature type="region of interest" description="Disordered" evidence="2">
    <location>
        <begin position="104"/>
        <end position="124"/>
    </location>
</feature>
<dbReference type="EMBL" id="LLXI01000768">
    <property type="protein sequence ID" value="PKY49654.1"/>
    <property type="molecule type" value="Genomic_DNA"/>
</dbReference>
<proteinExistence type="predicted"/>
<feature type="region of interest" description="Disordered" evidence="2">
    <location>
        <begin position="1"/>
        <end position="30"/>
    </location>
</feature>
<evidence type="ECO:0000256" key="1">
    <source>
        <dbReference type="SAM" id="Coils"/>
    </source>
</evidence>
<reference evidence="4 5" key="1">
    <citation type="submission" date="2015-10" db="EMBL/GenBank/DDBJ databases">
        <title>Genome analyses suggest a sexual origin of heterokaryosis in a supposedly ancient asexual fungus.</title>
        <authorList>
            <person name="Ropars J."/>
            <person name="Sedzielewska K."/>
            <person name="Noel J."/>
            <person name="Charron P."/>
            <person name="Farinelli L."/>
            <person name="Marton T."/>
            <person name="Kruger M."/>
            <person name="Pelin A."/>
            <person name="Brachmann A."/>
            <person name="Corradi N."/>
        </authorList>
    </citation>
    <scope>NUCLEOTIDE SEQUENCE [LARGE SCALE GENOMIC DNA]</scope>
    <source>
        <strain evidence="4 5">A4</strain>
    </source>
</reference>
<evidence type="ECO:0000313" key="5">
    <source>
        <dbReference type="Proteomes" id="UP000234323"/>
    </source>
</evidence>
<organism evidence="4 5">
    <name type="scientific">Rhizophagus irregularis</name>
    <dbReference type="NCBI Taxonomy" id="588596"/>
    <lineage>
        <taxon>Eukaryota</taxon>
        <taxon>Fungi</taxon>
        <taxon>Fungi incertae sedis</taxon>
        <taxon>Mucoromycota</taxon>
        <taxon>Glomeromycotina</taxon>
        <taxon>Glomeromycetes</taxon>
        <taxon>Glomerales</taxon>
        <taxon>Glomeraceae</taxon>
        <taxon>Rhizophagus</taxon>
    </lineage>
</organism>
<evidence type="ECO:0000313" key="3">
    <source>
        <dbReference type="EMBL" id="PKY49654.1"/>
    </source>
</evidence>
<gene>
    <name evidence="3" type="ORF">RhiirA4_465728</name>
    <name evidence="4" type="ORF">RhiirA4_469290</name>
</gene>
<feature type="compositionally biased region" description="Polar residues" evidence="2">
    <location>
        <begin position="1"/>
        <end position="15"/>
    </location>
</feature>
<evidence type="ECO:0000313" key="4">
    <source>
        <dbReference type="EMBL" id="PKY51952.1"/>
    </source>
</evidence>
<dbReference type="EMBL" id="LLXI01001109">
    <property type="protein sequence ID" value="PKY51952.1"/>
    <property type="molecule type" value="Genomic_DNA"/>
</dbReference>